<reference evidence="3 4" key="1">
    <citation type="submission" date="2019-04" db="EMBL/GenBank/DDBJ databases">
        <title>High contiguity whole genome sequence and gene annotation resource for two Venturia nashicola isolates.</title>
        <authorList>
            <person name="Prokchorchik M."/>
            <person name="Won K."/>
            <person name="Lee Y."/>
            <person name="Choi E.D."/>
            <person name="Segonzac C."/>
            <person name="Sohn K.H."/>
        </authorList>
    </citation>
    <scope>NUCLEOTIDE SEQUENCE [LARGE SCALE GENOMIC DNA]</scope>
    <source>
        <strain evidence="3 4">PRI2</strain>
    </source>
</reference>
<comment type="caution">
    <text evidence="3">The sequence shown here is derived from an EMBL/GenBank/DDBJ whole genome shotgun (WGS) entry which is preliminary data.</text>
</comment>
<gene>
    <name evidence="3" type="ORF">E6O75_ATG03701</name>
</gene>
<comment type="similarity">
    <text evidence="1">Belongs to the HIT family.</text>
</comment>
<dbReference type="Proteomes" id="UP000298493">
    <property type="component" value="Unassembled WGS sequence"/>
</dbReference>
<evidence type="ECO:0000313" key="3">
    <source>
        <dbReference type="EMBL" id="TID25838.1"/>
    </source>
</evidence>
<dbReference type="InterPro" id="IPR036265">
    <property type="entry name" value="HIT-like_sf"/>
</dbReference>
<accession>A0A4Z1PBU6</accession>
<dbReference type="PANTHER" id="PTHR12978:SF0">
    <property type="entry name" value="M7GPPPX DIPHOSPHATASE"/>
    <property type="match status" value="1"/>
</dbReference>
<sequence length="318" mass="36723">MGTGEGSLPAGEAETLIQQFQFQRLLNQDQGGRRIVLLGYISSKPALLLVERAPFSSNIPHLSSLATSLSSLTNLSNNDIYFWYMASTKSRTEDKSQPDNLKINLIFPCTEKHVKKYSQQGLRWVVETPQIYKDHVRPYMQKQRDAGRLDWIFNIIQGRAEQEDILYREHGEEGFLVSPDLNWDRKTMTSLHLLALVERRDIWSLRDLTPNHVTWLKHMRQKIMNAATKVYPELDQDQLKLYVHYQPTYYHFHIHIVHVMLEAGRTQAVGKAFGLDNLIGQLETMAEGKSMADMSISYDIGEASEIWTEIYQPLKEAK</sequence>
<dbReference type="PIRSF" id="PIRSF028973">
    <property type="entry name" value="Scavenger_mRNA_decap_enz"/>
    <property type="match status" value="1"/>
</dbReference>
<protein>
    <submittedName>
        <fullName evidence="3">Scavenger mRNA decapping enzyme</fullName>
    </submittedName>
</protein>
<dbReference type="Gene3D" id="3.30.200.40">
    <property type="entry name" value="Scavenger mRNA decapping enzyme, N-terminal domain"/>
    <property type="match status" value="1"/>
</dbReference>
<name>A0A4Z1PBU6_9PEZI</name>
<dbReference type="Gene3D" id="3.30.428.10">
    <property type="entry name" value="HIT-like"/>
    <property type="match status" value="1"/>
</dbReference>
<dbReference type="EMBL" id="SNSC02000003">
    <property type="protein sequence ID" value="TID25838.1"/>
    <property type="molecule type" value="Genomic_DNA"/>
</dbReference>
<dbReference type="PANTHER" id="PTHR12978">
    <property type="entry name" value="HISTIDINE TRIAD HIT PROTEIN MEMBER"/>
    <property type="match status" value="1"/>
</dbReference>
<evidence type="ECO:0000256" key="1">
    <source>
        <dbReference type="ARBA" id="ARBA00010208"/>
    </source>
</evidence>
<dbReference type="Pfam" id="PF11969">
    <property type="entry name" value="DcpS_C"/>
    <property type="match status" value="1"/>
</dbReference>
<evidence type="ECO:0000256" key="2">
    <source>
        <dbReference type="PIRSR" id="PIRSR028973-1"/>
    </source>
</evidence>
<keyword evidence="4" id="KW-1185">Reference proteome</keyword>
<evidence type="ECO:0000313" key="4">
    <source>
        <dbReference type="Proteomes" id="UP000298493"/>
    </source>
</evidence>
<dbReference type="GO" id="GO:0016787">
    <property type="term" value="F:hydrolase activity"/>
    <property type="evidence" value="ECO:0007669"/>
    <property type="project" value="InterPro"/>
</dbReference>
<dbReference type="SUPFAM" id="SSF102860">
    <property type="entry name" value="mRNA decapping enzyme DcpS N-terminal domain"/>
    <property type="match status" value="1"/>
</dbReference>
<dbReference type="GO" id="GO:0005634">
    <property type="term" value="C:nucleus"/>
    <property type="evidence" value="ECO:0007669"/>
    <property type="project" value="TreeGrafter"/>
</dbReference>
<dbReference type="GO" id="GO:0000290">
    <property type="term" value="P:deadenylation-dependent decapping of nuclear-transcribed mRNA"/>
    <property type="evidence" value="ECO:0007669"/>
    <property type="project" value="InterPro"/>
</dbReference>
<proteinExistence type="inferred from homology"/>
<organism evidence="3 4">
    <name type="scientific">Venturia nashicola</name>
    <dbReference type="NCBI Taxonomy" id="86259"/>
    <lineage>
        <taxon>Eukaryota</taxon>
        <taxon>Fungi</taxon>
        <taxon>Dikarya</taxon>
        <taxon>Ascomycota</taxon>
        <taxon>Pezizomycotina</taxon>
        <taxon>Dothideomycetes</taxon>
        <taxon>Pleosporomycetidae</taxon>
        <taxon>Venturiales</taxon>
        <taxon>Venturiaceae</taxon>
        <taxon>Venturia</taxon>
    </lineage>
</organism>
<dbReference type="InterPro" id="IPR011145">
    <property type="entry name" value="Scavenger_mRNA_decap_enz_N"/>
</dbReference>
<feature type="active site" description="Nucleophile" evidence="2">
    <location>
        <position position="253"/>
    </location>
</feature>
<dbReference type="GO" id="GO:0000932">
    <property type="term" value="C:P-body"/>
    <property type="evidence" value="ECO:0007669"/>
    <property type="project" value="TreeGrafter"/>
</dbReference>
<dbReference type="GO" id="GO:0000340">
    <property type="term" value="F:RNA 7-methylguanosine cap binding"/>
    <property type="evidence" value="ECO:0007669"/>
    <property type="project" value="TreeGrafter"/>
</dbReference>
<dbReference type="SUPFAM" id="SSF54197">
    <property type="entry name" value="HIT-like"/>
    <property type="match status" value="1"/>
</dbReference>
<dbReference type="InterPro" id="IPR008594">
    <property type="entry name" value="DcpS/DCS2"/>
</dbReference>
<dbReference type="STRING" id="86259.A0A4Z1PBU6"/>
<dbReference type="Pfam" id="PF05652">
    <property type="entry name" value="DcpS"/>
    <property type="match status" value="1"/>
</dbReference>
<dbReference type="AlphaFoldDB" id="A0A4Z1PBU6"/>
<dbReference type="FunFam" id="3.30.428.10:FF:000016">
    <property type="entry name" value="Scavenger mRNA decapping enzyme"/>
    <property type="match status" value="1"/>
</dbReference>